<keyword evidence="7" id="KW-1185">Reference proteome</keyword>
<dbReference type="InterPro" id="IPR036179">
    <property type="entry name" value="Ig-like_dom_sf"/>
</dbReference>
<dbReference type="InterPro" id="IPR003599">
    <property type="entry name" value="Ig_sub"/>
</dbReference>
<sequence>MPGGGQIIYGDTLIIKKSHRLDRGNYLCIADNQVGKPTKRPPPLIYLKKTNVTLFVKHSPIILESKTLAEHIVTEGQKLEAVCQAEGFPKPSISWKREDNAIMPGGGQIIYGDTLIIKKSHRLDRGNYLCIADNQVGKPTKRLVRIDVEFPPKTFVPSPKRAQALGYYVTLECAAQGYPATSVNWFKDDVELKTPGLKEAIF</sequence>
<dbReference type="EMBL" id="CAQQ02042021">
    <property type="status" value="NOT_ANNOTATED_CDS"/>
    <property type="molecule type" value="Genomic_DNA"/>
</dbReference>
<keyword evidence="2" id="KW-0677">Repeat</keyword>
<dbReference type="GO" id="GO:0043005">
    <property type="term" value="C:neuron projection"/>
    <property type="evidence" value="ECO:0007669"/>
    <property type="project" value="TreeGrafter"/>
</dbReference>
<dbReference type="STRING" id="36166.T1GWQ0"/>
<keyword evidence="1" id="KW-0732">Signal</keyword>
<dbReference type="AlphaFoldDB" id="T1GWQ0"/>
<feature type="domain" description="Ig-like" evidence="5">
    <location>
        <begin position="60"/>
        <end position="144"/>
    </location>
</feature>
<dbReference type="PROSITE" id="PS50835">
    <property type="entry name" value="IG_LIKE"/>
    <property type="match status" value="2"/>
</dbReference>
<evidence type="ECO:0000259" key="5">
    <source>
        <dbReference type="PROSITE" id="PS50835"/>
    </source>
</evidence>
<proteinExistence type="predicted"/>
<dbReference type="Gene3D" id="2.60.40.10">
    <property type="entry name" value="Immunoglobulins"/>
    <property type="match status" value="2"/>
</dbReference>
<keyword evidence="3" id="KW-1015">Disulfide bond</keyword>
<reference evidence="6" key="2">
    <citation type="submission" date="2015-06" db="UniProtKB">
        <authorList>
            <consortium name="EnsemblMetazoa"/>
        </authorList>
    </citation>
    <scope>IDENTIFICATION</scope>
</reference>
<name>T1GWQ0_MEGSC</name>
<dbReference type="EnsemblMetazoa" id="MESCA008228-RA">
    <property type="protein sequence ID" value="MESCA008228-PA"/>
    <property type="gene ID" value="MESCA008228"/>
</dbReference>
<dbReference type="PANTHER" id="PTHR12231">
    <property type="entry name" value="CTX-RELATED TYPE I TRANSMEMBRANE PROTEIN"/>
    <property type="match status" value="1"/>
</dbReference>
<dbReference type="HOGENOM" id="CLU_1356042_0_0_1"/>
<dbReference type="PANTHER" id="PTHR12231:SF220">
    <property type="entry name" value="LACHESIN"/>
    <property type="match status" value="1"/>
</dbReference>
<protein>
    <recommendedName>
        <fullName evidence="5">Ig-like domain-containing protein</fullName>
    </recommendedName>
</protein>
<accession>T1GWQ0</accession>
<dbReference type="Pfam" id="PF13927">
    <property type="entry name" value="Ig_3"/>
    <property type="match status" value="1"/>
</dbReference>
<evidence type="ECO:0000256" key="2">
    <source>
        <dbReference type="ARBA" id="ARBA00022737"/>
    </source>
</evidence>
<organism evidence="6 7">
    <name type="scientific">Megaselia scalaris</name>
    <name type="common">Humpbacked fly</name>
    <name type="synonym">Phora scalaris</name>
    <dbReference type="NCBI Taxonomy" id="36166"/>
    <lineage>
        <taxon>Eukaryota</taxon>
        <taxon>Metazoa</taxon>
        <taxon>Ecdysozoa</taxon>
        <taxon>Arthropoda</taxon>
        <taxon>Hexapoda</taxon>
        <taxon>Insecta</taxon>
        <taxon>Pterygota</taxon>
        <taxon>Neoptera</taxon>
        <taxon>Endopterygota</taxon>
        <taxon>Diptera</taxon>
        <taxon>Brachycera</taxon>
        <taxon>Muscomorpha</taxon>
        <taxon>Platypezoidea</taxon>
        <taxon>Phoridae</taxon>
        <taxon>Megaseliini</taxon>
        <taxon>Megaselia</taxon>
    </lineage>
</organism>
<dbReference type="InterPro" id="IPR051170">
    <property type="entry name" value="Neural/epithelial_adhesion"/>
</dbReference>
<dbReference type="EMBL" id="CAQQ02042020">
    <property type="status" value="NOT_ANNOTATED_CDS"/>
    <property type="molecule type" value="Genomic_DNA"/>
</dbReference>
<dbReference type="Proteomes" id="UP000015102">
    <property type="component" value="Unassembled WGS sequence"/>
</dbReference>
<evidence type="ECO:0000256" key="3">
    <source>
        <dbReference type="ARBA" id="ARBA00023157"/>
    </source>
</evidence>
<dbReference type="FunFam" id="2.60.40.10:FF:000032">
    <property type="entry name" value="palladin isoform X1"/>
    <property type="match status" value="1"/>
</dbReference>
<dbReference type="InterPro" id="IPR007110">
    <property type="entry name" value="Ig-like_dom"/>
</dbReference>
<dbReference type="OMA" id="NYLCIAD"/>
<evidence type="ECO:0000313" key="6">
    <source>
        <dbReference type="EnsemblMetazoa" id="MESCA008228-PA"/>
    </source>
</evidence>
<dbReference type="SMART" id="SM00408">
    <property type="entry name" value="IGc2"/>
    <property type="match status" value="1"/>
</dbReference>
<reference evidence="7" key="1">
    <citation type="submission" date="2013-02" db="EMBL/GenBank/DDBJ databases">
        <authorList>
            <person name="Hughes D."/>
        </authorList>
    </citation>
    <scope>NUCLEOTIDE SEQUENCE</scope>
    <source>
        <strain>Durham</strain>
        <strain evidence="7">NC isolate 2 -- Noor lab</strain>
    </source>
</reference>
<dbReference type="SUPFAM" id="SSF48726">
    <property type="entry name" value="Immunoglobulin"/>
    <property type="match status" value="2"/>
</dbReference>
<evidence type="ECO:0000313" key="7">
    <source>
        <dbReference type="Proteomes" id="UP000015102"/>
    </source>
</evidence>
<dbReference type="EMBL" id="CAQQ02042023">
    <property type="status" value="NOT_ANNOTATED_CDS"/>
    <property type="molecule type" value="Genomic_DNA"/>
</dbReference>
<evidence type="ECO:0000256" key="4">
    <source>
        <dbReference type="ARBA" id="ARBA00023319"/>
    </source>
</evidence>
<evidence type="ECO:0000256" key="1">
    <source>
        <dbReference type="ARBA" id="ARBA00022729"/>
    </source>
</evidence>
<dbReference type="SMART" id="SM00409">
    <property type="entry name" value="IG"/>
    <property type="match status" value="1"/>
</dbReference>
<feature type="domain" description="Ig-like" evidence="5">
    <location>
        <begin position="152"/>
        <end position="202"/>
    </location>
</feature>
<dbReference type="InterPro" id="IPR013783">
    <property type="entry name" value="Ig-like_fold"/>
</dbReference>
<dbReference type="EMBL" id="CAQQ02042022">
    <property type="status" value="NOT_ANNOTATED_CDS"/>
    <property type="molecule type" value="Genomic_DNA"/>
</dbReference>
<dbReference type="InterPro" id="IPR003598">
    <property type="entry name" value="Ig_sub2"/>
</dbReference>
<dbReference type="CDD" id="cd00096">
    <property type="entry name" value="Ig"/>
    <property type="match status" value="1"/>
</dbReference>
<keyword evidence="4" id="KW-0393">Immunoglobulin domain</keyword>